<dbReference type="RefSeq" id="WP_343756651.1">
    <property type="nucleotide sequence ID" value="NZ_BAAACW010000148.1"/>
</dbReference>
<comment type="caution">
    <text evidence="1">The sequence shown here is derived from an EMBL/GenBank/DDBJ whole genome shotgun (WGS) entry which is preliminary data.</text>
</comment>
<evidence type="ECO:0000313" key="1">
    <source>
        <dbReference type="EMBL" id="GAA0370299.1"/>
    </source>
</evidence>
<gene>
    <name evidence="1" type="ORF">GCM10008932_22270</name>
</gene>
<dbReference type="EMBL" id="BAAACW010000148">
    <property type="protein sequence ID" value="GAA0370299.1"/>
    <property type="molecule type" value="Genomic_DNA"/>
</dbReference>
<evidence type="ECO:0000313" key="2">
    <source>
        <dbReference type="Proteomes" id="UP001501166"/>
    </source>
</evidence>
<protein>
    <submittedName>
        <fullName evidence="1">Nucleoside 2-deoxyribosyltransferase</fullName>
    </submittedName>
</protein>
<dbReference type="SUPFAM" id="SSF52309">
    <property type="entry name" value="N-(deoxy)ribosyltransferase-like"/>
    <property type="match status" value="1"/>
</dbReference>
<keyword evidence="2" id="KW-1185">Reference proteome</keyword>
<proteinExistence type="predicted"/>
<accession>A0ABN0XR85</accession>
<sequence length="132" mass="14904">MKKFYVASSFKNKQAVRSVSKRLKDKGFIQTYDWTENSRASEIEELKRIGILEKGAVMDADFLIVLLPAGKGSHIELGIALGLEKPVYLYSPNDEVNHPDTTSTFYHLDNVHPYIGSLNAFIQTVLSKEQNK</sequence>
<name>A0ABN0XR85_9LACT</name>
<reference evidence="1 2" key="1">
    <citation type="journal article" date="2019" name="Int. J. Syst. Evol. Microbiol.">
        <title>The Global Catalogue of Microorganisms (GCM) 10K type strain sequencing project: providing services to taxonomists for standard genome sequencing and annotation.</title>
        <authorList>
            <consortium name="The Broad Institute Genomics Platform"/>
            <consortium name="The Broad Institute Genome Sequencing Center for Infectious Disease"/>
            <person name="Wu L."/>
            <person name="Ma J."/>
        </authorList>
    </citation>
    <scope>NUCLEOTIDE SEQUENCE [LARGE SCALE GENOMIC DNA]</scope>
    <source>
        <strain evidence="1 2">JCM 12662</strain>
    </source>
</reference>
<dbReference type="Proteomes" id="UP001501166">
    <property type="component" value="Unassembled WGS sequence"/>
</dbReference>
<dbReference type="Gene3D" id="3.40.50.450">
    <property type="match status" value="1"/>
</dbReference>
<organism evidence="1 2">
    <name type="scientific">Alkalibacterium iburiense</name>
    <dbReference type="NCBI Taxonomy" id="290589"/>
    <lineage>
        <taxon>Bacteria</taxon>
        <taxon>Bacillati</taxon>
        <taxon>Bacillota</taxon>
        <taxon>Bacilli</taxon>
        <taxon>Lactobacillales</taxon>
        <taxon>Carnobacteriaceae</taxon>
        <taxon>Alkalibacterium</taxon>
    </lineage>
</organism>